<dbReference type="PANTHER" id="PTHR43273:SF3">
    <property type="entry name" value="ANAEROBIC SULFATASE-MATURATING ENZYME HOMOLOG ASLB-RELATED"/>
    <property type="match status" value="1"/>
</dbReference>
<dbReference type="OrthoDB" id="9808591at2"/>
<evidence type="ECO:0000256" key="5">
    <source>
        <dbReference type="ARBA" id="ARBA00023014"/>
    </source>
</evidence>
<dbReference type="InterPro" id="IPR023885">
    <property type="entry name" value="4Fe4S-binding_SPASM_dom"/>
</dbReference>
<accession>A0A1M6BFN7</accession>
<reference evidence="9" key="1">
    <citation type="submission" date="2016-11" db="EMBL/GenBank/DDBJ databases">
        <authorList>
            <person name="Varghese N."/>
            <person name="Submissions S."/>
        </authorList>
    </citation>
    <scope>NUCLEOTIDE SEQUENCE [LARGE SCALE GENOMIC DNA]</scope>
    <source>
        <strain evidence="9">DSM 18829</strain>
    </source>
</reference>
<proteinExistence type="inferred from homology"/>
<comment type="cofactor">
    <cofactor evidence="1">
        <name>[4Fe-4S] cluster</name>
        <dbReference type="ChEBI" id="CHEBI:49883"/>
    </cofactor>
</comment>
<dbReference type="UniPathway" id="UPA00782"/>
<gene>
    <name evidence="8" type="ORF">SAMN05444363_0724</name>
</gene>
<dbReference type="InterPro" id="IPR058240">
    <property type="entry name" value="rSAM_sf"/>
</dbReference>
<dbReference type="STRING" id="415425.SAMN05444363_0724"/>
<keyword evidence="9" id="KW-1185">Reference proteome</keyword>
<evidence type="ECO:0000256" key="6">
    <source>
        <dbReference type="ARBA" id="ARBA00023601"/>
    </source>
</evidence>
<dbReference type="InterPro" id="IPR023867">
    <property type="entry name" value="Sulphatase_maturase_rSAM"/>
</dbReference>
<feature type="domain" description="Radical SAM core" evidence="7">
    <location>
        <begin position="95"/>
        <end position="240"/>
    </location>
</feature>
<dbReference type="Proteomes" id="UP000184488">
    <property type="component" value="Unassembled WGS sequence"/>
</dbReference>
<dbReference type="AlphaFoldDB" id="A0A1M6BFN7"/>
<evidence type="ECO:0000313" key="8">
    <source>
        <dbReference type="EMBL" id="SHI47398.1"/>
    </source>
</evidence>
<evidence type="ECO:0000313" key="9">
    <source>
        <dbReference type="Proteomes" id="UP000184488"/>
    </source>
</evidence>
<dbReference type="EMBL" id="FQZI01000001">
    <property type="protein sequence ID" value="SHI47398.1"/>
    <property type="molecule type" value="Genomic_DNA"/>
</dbReference>
<keyword evidence="4" id="KW-0408">Iron</keyword>
<dbReference type="PANTHER" id="PTHR43273">
    <property type="entry name" value="ANAEROBIC SULFATASE-MATURATING ENZYME HOMOLOG ASLB-RELATED"/>
    <property type="match status" value="1"/>
</dbReference>
<dbReference type="RefSeq" id="WP_073308644.1">
    <property type="nucleotide sequence ID" value="NZ_FQZI01000001.1"/>
</dbReference>
<dbReference type="InterPro" id="IPR013785">
    <property type="entry name" value="Aldolase_TIM"/>
</dbReference>
<keyword evidence="3" id="KW-0479">Metal-binding</keyword>
<evidence type="ECO:0000259" key="7">
    <source>
        <dbReference type="Pfam" id="PF04055"/>
    </source>
</evidence>
<dbReference type="Pfam" id="PF04055">
    <property type="entry name" value="Radical_SAM"/>
    <property type="match status" value="1"/>
</dbReference>
<evidence type="ECO:0000256" key="2">
    <source>
        <dbReference type="ARBA" id="ARBA00022691"/>
    </source>
</evidence>
<protein>
    <recommendedName>
        <fullName evidence="7">Radical SAM core domain-containing protein</fullName>
    </recommendedName>
</protein>
<keyword evidence="2" id="KW-0949">S-adenosyl-L-methionine</keyword>
<evidence type="ECO:0000256" key="3">
    <source>
        <dbReference type="ARBA" id="ARBA00022723"/>
    </source>
</evidence>
<organism evidence="8 9">
    <name type="scientific">Flavobacterium terrae</name>
    <dbReference type="NCBI Taxonomy" id="415425"/>
    <lineage>
        <taxon>Bacteria</taxon>
        <taxon>Pseudomonadati</taxon>
        <taxon>Bacteroidota</taxon>
        <taxon>Flavobacteriia</taxon>
        <taxon>Flavobacteriales</taxon>
        <taxon>Flavobacteriaceae</taxon>
        <taxon>Flavobacterium</taxon>
    </lineage>
</organism>
<dbReference type="SUPFAM" id="SSF102114">
    <property type="entry name" value="Radical SAM enzymes"/>
    <property type="match status" value="1"/>
</dbReference>
<sequence>MKKYSQFNTILPYKNKFVLYNSFEQKFLFIENDLKLILEAAISEGINGLQNIHPTFYEYLVTNNFLIDDSINEIEKVKKISKEVDENTDFFHLTVNPTMNCNFKCWYCYETHIKDSKLDYSVLDSVKLFATKTISKPDLKQFSLSFFGGEPLLYFKKNVEPLIDHVREQSILFDKKYSVSFTTNGYLVNDSFIDYFKKHDMYAHLQITLDGYKEEHDEVRFVNKKKGSYAEIMANITKLLLNDRFRITLRINYTDKNIHNCYKIIEDLQDVPLDIRKEKLVIDFHRVWQNDQLDDTSTIVMDNVAKMEAQGFVTNVVYSPNNVKDSCYADKRNSATVNYNGDLFKCTARDFLSENRAGYISQDGDLIWENGYLDRRMDSKFKNKPCLSCRIMPLCNGGCTQHAMENEGEDYCVFHGDESEKDKVVFTKIEEILQENAVLQEA</sequence>
<dbReference type="InterPro" id="IPR007197">
    <property type="entry name" value="rSAM"/>
</dbReference>
<dbReference type="NCBIfam" id="TIGR04085">
    <property type="entry name" value="rSAM_more_4Fe4S"/>
    <property type="match status" value="1"/>
</dbReference>
<evidence type="ECO:0000256" key="1">
    <source>
        <dbReference type="ARBA" id="ARBA00001966"/>
    </source>
</evidence>
<name>A0A1M6BFN7_9FLAO</name>
<dbReference type="Gene3D" id="3.20.20.70">
    <property type="entry name" value="Aldolase class I"/>
    <property type="match status" value="1"/>
</dbReference>
<dbReference type="GO" id="GO:0016491">
    <property type="term" value="F:oxidoreductase activity"/>
    <property type="evidence" value="ECO:0007669"/>
    <property type="project" value="InterPro"/>
</dbReference>
<dbReference type="GO" id="GO:0046872">
    <property type="term" value="F:metal ion binding"/>
    <property type="evidence" value="ECO:0007669"/>
    <property type="project" value="UniProtKB-KW"/>
</dbReference>
<dbReference type="SFLD" id="SFLDG01067">
    <property type="entry name" value="SPASM/twitch_domain_containing"/>
    <property type="match status" value="1"/>
</dbReference>
<evidence type="ECO:0000256" key="4">
    <source>
        <dbReference type="ARBA" id="ARBA00023004"/>
    </source>
</evidence>
<dbReference type="GO" id="GO:0051536">
    <property type="term" value="F:iron-sulfur cluster binding"/>
    <property type="evidence" value="ECO:0007669"/>
    <property type="project" value="UniProtKB-KW"/>
</dbReference>
<keyword evidence="5" id="KW-0411">Iron-sulfur</keyword>
<dbReference type="SFLD" id="SFLDS00029">
    <property type="entry name" value="Radical_SAM"/>
    <property type="match status" value="1"/>
</dbReference>
<dbReference type="CDD" id="cd01335">
    <property type="entry name" value="Radical_SAM"/>
    <property type="match status" value="1"/>
</dbReference>
<comment type="similarity">
    <text evidence="6">Belongs to the radical SAM superfamily. Anaerobic sulfatase-maturating enzyme family.</text>
</comment>